<dbReference type="RefSeq" id="WP_062184421.1">
    <property type="nucleotide sequence ID" value="NZ_BBXL01000027.1"/>
</dbReference>
<dbReference type="Proteomes" id="UP000184480">
    <property type="component" value="Unassembled WGS sequence"/>
</dbReference>
<dbReference type="OrthoDB" id="9814400at2"/>
<evidence type="ECO:0000313" key="2">
    <source>
        <dbReference type="Proteomes" id="UP000184480"/>
    </source>
</evidence>
<gene>
    <name evidence="1" type="ORF">SAMN05444362_12016</name>
</gene>
<reference evidence="2" key="1">
    <citation type="submission" date="2016-11" db="EMBL/GenBank/DDBJ databases">
        <authorList>
            <person name="Varghese N."/>
            <person name="Submissions S."/>
        </authorList>
    </citation>
    <scope>NUCLEOTIDE SEQUENCE [LARGE SCALE GENOMIC DNA]</scope>
    <source>
        <strain evidence="2">DSM 27370</strain>
    </source>
</reference>
<dbReference type="EMBL" id="FQUC01000020">
    <property type="protein sequence ID" value="SHG28596.1"/>
    <property type="molecule type" value="Genomic_DNA"/>
</dbReference>
<sequence length="101" mass="11836">MNRLLTNLKEKNQTKPKGGLYHKTQVNLTYNFNKIENSKLAEVQTRYIFETHTIDLKGLEAVLVDDIVKKFHRILKTGTSDATKERIKYFYADLVDENFVK</sequence>
<organism evidence="1 2">
    <name type="scientific">Dysgonomonas macrotermitis</name>
    <dbReference type="NCBI Taxonomy" id="1346286"/>
    <lineage>
        <taxon>Bacteria</taxon>
        <taxon>Pseudomonadati</taxon>
        <taxon>Bacteroidota</taxon>
        <taxon>Bacteroidia</taxon>
        <taxon>Bacteroidales</taxon>
        <taxon>Dysgonomonadaceae</taxon>
        <taxon>Dysgonomonas</taxon>
    </lineage>
</organism>
<evidence type="ECO:0000313" key="1">
    <source>
        <dbReference type="EMBL" id="SHG28596.1"/>
    </source>
</evidence>
<protein>
    <submittedName>
        <fullName evidence="1">Uncharacterized protein</fullName>
    </submittedName>
</protein>
<dbReference type="Gene3D" id="1.10.3290.10">
    <property type="entry name" value="Fido-like domain"/>
    <property type="match status" value="1"/>
</dbReference>
<name>A0A1M5IK42_9BACT</name>
<dbReference type="STRING" id="1346286.SAMN05444362_12016"/>
<keyword evidence="2" id="KW-1185">Reference proteome</keyword>
<proteinExistence type="predicted"/>
<dbReference type="AlphaFoldDB" id="A0A1M5IK42"/>
<accession>A0A1M5IK42</accession>
<dbReference type="InterPro" id="IPR036597">
    <property type="entry name" value="Fido-like_dom_sf"/>
</dbReference>